<dbReference type="RefSeq" id="WP_111507479.1">
    <property type="nucleotide sequence ID" value="NZ_QKYN01000195.1"/>
</dbReference>
<feature type="domain" description="TadE-like" evidence="2">
    <location>
        <begin position="13"/>
        <end position="55"/>
    </location>
</feature>
<dbReference type="EMBL" id="QKYN01000195">
    <property type="protein sequence ID" value="RAG80823.1"/>
    <property type="molecule type" value="Genomic_DNA"/>
</dbReference>
<feature type="transmembrane region" description="Helical" evidence="1">
    <location>
        <begin position="20"/>
        <end position="39"/>
    </location>
</feature>
<dbReference type="InterPro" id="IPR012495">
    <property type="entry name" value="TadE-like_dom"/>
</dbReference>
<sequence length="149" mass="15198">MSAARRRGRDEAGSLSVETVVVLPVVLAFFGFVIAVGTLQDDRGTMAAAVQAAARSGSLTRDPAKVGDNMTAAADVVLKQGGLSQCVGSVGLVGVNGVAAAPPRPPASYYNVVEAAGTCTVRIDFGLLSLNEPVRGDFTSVVDTYRGKG</sequence>
<proteinExistence type="predicted"/>
<evidence type="ECO:0000256" key="1">
    <source>
        <dbReference type="SAM" id="Phobius"/>
    </source>
</evidence>
<gene>
    <name evidence="3" type="ORF">DN069_36055</name>
</gene>
<protein>
    <recommendedName>
        <fullName evidence="2">TadE-like domain-containing protein</fullName>
    </recommendedName>
</protein>
<name>A0A2X0IB06_9ACTN</name>
<dbReference type="OrthoDB" id="3854498at2"/>
<comment type="caution">
    <text evidence="3">The sequence shown here is derived from an EMBL/GenBank/DDBJ whole genome shotgun (WGS) entry which is preliminary data.</text>
</comment>
<dbReference type="Pfam" id="PF07811">
    <property type="entry name" value="TadE"/>
    <property type="match status" value="1"/>
</dbReference>
<evidence type="ECO:0000313" key="3">
    <source>
        <dbReference type="EMBL" id="RAG80823.1"/>
    </source>
</evidence>
<dbReference type="Proteomes" id="UP000248889">
    <property type="component" value="Unassembled WGS sequence"/>
</dbReference>
<keyword evidence="1" id="KW-0812">Transmembrane</keyword>
<keyword evidence="1" id="KW-1133">Transmembrane helix</keyword>
<evidence type="ECO:0000259" key="2">
    <source>
        <dbReference type="Pfam" id="PF07811"/>
    </source>
</evidence>
<reference evidence="3 4" key="1">
    <citation type="submission" date="2018-06" db="EMBL/GenBank/DDBJ databases">
        <title>Streptacidiphilus pinicola sp. nov., isolated from pine grove soil.</title>
        <authorList>
            <person name="Roh S.G."/>
            <person name="Park S."/>
            <person name="Kim M.-K."/>
            <person name="Yun B.-R."/>
            <person name="Park J."/>
            <person name="Kim M.J."/>
            <person name="Kim Y.S."/>
            <person name="Kim S.B."/>
        </authorList>
    </citation>
    <scope>NUCLEOTIDE SEQUENCE [LARGE SCALE GENOMIC DNA]</scope>
    <source>
        <strain evidence="3 4">MMS16-CNU450</strain>
    </source>
</reference>
<keyword evidence="1" id="KW-0472">Membrane</keyword>
<accession>A0A2X0IB06</accession>
<evidence type="ECO:0000313" key="4">
    <source>
        <dbReference type="Proteomes" id="UP000248889"/>
    </source>
</evidence>
<keyword evidence="4" id="KW-1185">Reference proteome</keyword>
<organism evidence="3 4">
    <name type="scientific">Streptacidiphilus pinicola</name>
    <dbReference type="NCBI Taxonomy" id="2219663"/>
    <lineage>
        <taxon>Bacteria</taxon>
        <taxon>Bacillati</taxon>
        <taxon>Actinomycetota</taxon>
        <taxon>Actinomycetes</taxon>
        <taxon>Kitasatosporales</taxon>
        <taxon>Streptomycetaceae</taxon>
        <taxon>Streptacidiphilus</taxon>
    </lineage>
</organism>
<dbReference type="AlphaFoldDB" id="A0A2X0IB06"/>